<dbReference type="PANTHER" id="PTHR43316">
    <property type="entry name" value="HYDROLASE, HALOACID DELAHOGENASE-RELATED"/>
    <property type="match status" value="1"/>
</dbReference>
<dbReference type="InterPro" id="IPR023214">
    <property type="entry name" value="HAD_sf"/>
</dbReference>
<dbReference type="Proteomes" id="UP001055172">
    <property type="component" value="Unassembled WGS sequence"/>
</dbReference>
<dbReference type="EMBL" id="BPPX01000016">
    <property type="protein sequence ID" value="GJC84924.1"/>
    <property type="molecule type" value="Genomic_DNA"/>
</dbReference>
<dbReference type="Gene3D" id="3.40.50.1000">
    <property type="entry name" value="HAD superfamily/HAD-like"/>
    <property type="match status" value="1"/>
</dbReference>
<keyword evidence="3" id="KW-1185">Reference proteome</keyword>
<dbReference type="GO" id="GO:0016791">
    <property type="term" value="F:phosphatase activity"/>
    <property type="evidence" value="ECO:0007669"/>
    <property type="project" value="UniProtKB-ARBA"/>
</dbReference>
<sequence>MSYPDLTAFKALSFDCYGTLIDWESGLLSGLRPILSRLPPAGPQATDPGLLAKRFDDLSSELQVSEPGLRYDLNLSRSFSALAAEVGVAVSPEEAEHFGALPGTWAPFEDTVGGLEVLKRHYKLVILSNIDRRNIAATLGHFRPVEFDGVYAAEEIGSYKPSHANFAYLFARARDELGVDRERGELLHVARSLTADHVPAKELGFRSVWISRGGETKEGKGSEGISRG</sequence>
<dbReference type="PANTHER" id="PTHR43316:SF9">
    <property type="entry name" value="ACID DEHALOGENASE, PUTATIVE (AFU_ORTHOLOGUE AFUA_6G14460)-RELATED"/>
    <property type="match status" value="1"/>
</dbReference>
<name>A0AA37LU61_9PEZI</name>
<dbReference type="Gene3D" id="1.10.150.750">
    <property type="match status" value="1"/>
</dbReference>
<organism evidence="2 3">
    <name type="scientific">Colletotrichum liriopes</name>
    <dbReference type="NCBI Taxonomy" id="708192"/>
    <lineage>
        <taxon>Eukaryota</taxon>
        <taxon>Fungi</taxon>
        <taxon>Dikarya</taxon>
        <taxon>Ascomycota</taxon>
        <taxon>Pezizomycotina</taxon>
        <taxon>Sordariomycetes</taxon>
        <taxon>Hypocreomycetidae</taxon>
        <taxon>Glomerellales</taxon>
        <taxon>Glomerellaceae</taxon>
        <taxon>Colletotrichum</taxon>
        <taxon>Colletotrichum spaethianum species complex</taxon>
    </lineage>
</organism>
<gene>
    <name evidence="2" type="ORF">ColLi_07762</name>
</gene>
<dbReference type="InterPro" id="IPR036412">
    <property type="entry name" value="HAD-like_sf"/>
</dbReference>
<keyword evidence="1" id="KW-0378">Hydrolase</keyword>
<comment type="caution">
    <text evidence="2">The sequence shown here is derived from an EMBL/GenBank/DDBJ whole genome shotgun (WGS) entry which is preliminary data.</text>
</comment>
<evidence type="ECO:0000313" key="2">
    <source>
        <dbReference type="EMBL" id="GJC84924.1"/>
    </source>
</evidence>
<dbReference type="InterPro" id="IPR006439">
    <property type="entry name" value="HAD-SF_hydro_IA"/>
</dbReference>
<reference evidence="2 3" key="1">
    <citation type="submission" date="2021-07" db="EMBL/GenBank/DDBJ databases">
        <title>Genome data of Colletotrichum spaethianum.</title>
        <authorList>
            <person name="Utami Y.D."/>
            <person name="Hiruma K."/>
        </authorList>
    </citation>
    <scope>NUCLEOTIDE SEQUENCE [LARGE SCALE GENOMIC DNA]</scope>
    <source>
        <strain evidence="2 3">MAFF 242679</strain>
    </source>
</reference>
<dbReference type="SUPFAM" id="SSF56784">
    <property type="entry name" value="HAD-like"/>
    <property type="match status" value="1"/>
</dbReference>
<dbReference type="AlphaFoldDB" id="A0AA37LU61"/>
<dbReference type="Pfam" id="PF00702">
    <property type="entry name" value="Hydrolase"/>
    <property type="match status" value="1"/>
</dbReference>
<evidence type="ECO:0000256" key="1">
    <source>
        <dbReference type="ARBA" id="ARBA00022801"/>
    </source>
</evidence>
<dbReference type="InterPro" id="IPR051540">
    <property type="entry name" value="S-2-haloacid_dehalogenase"/>
</dbReference>
<dbReference type="PRINTS" id="PR00413">
    <property type="entry name" value="HADHALOGNASE"/>
</dbReference>
<evidence type="ECO:0008006" key="4">
    <source>
        <dbReference type="Google" id="ProtNLM"/>
    </source>
</evidence>
<protein>
    <recommendedName>
        <fullName evidence="4">Haloacid dehalogenase</fullName>
    </recommendedName>
</protein>
<proteinExistence type="predicted"/>
<accession>A0AA37LU61</accession>
<evidence type="ECO:0000313" key="3">
    <source>
        <dbReference type="Proteomes" id="UP001055172"/>
    </source>
</evidence>